<dbReference type="InterPro" id="IPR007372">
    <property type="entry name" value="Lipid/polyisoprenoid-bd_YceI"/>
</dbReference>
<evidence type="ECO:0000259" key="1">
    <source>
        <dbReference type="SMART" id="SM00867"/>
    </source>
</evidence>
<dbReference type="Gene3D" id="2.40.128.110">
    <property type="entry name" value="Lipid/polyisoprenoid-binding, YceI-like"/>
    <property type="match status" value="1"/>
</dbReference>
<protein>
    <recommendedName>
        <fullName evidence="1">Lipid/polyisoprenoid-binding YceI-like domain-containing protein</fullName>
    </recommendedName>
</protein>
<proteinExistence type="predicted"/>
<dbReference type="EMBL" id="BARS01054894">
    <property type="protein sequence ID" value="GAG52361.1"/>
    <property type="molecule type" value="Genomic_DNA"/>
</dbReference>
<reference evidence="2" key="1">
    <citation type="journal article" date="2014" name="Front. Microbiol.">
        <title>High frequency of phylogenetically diverse reductive dehalogenase-homologous genes in deep subseafloor sedimentary metagenomes.</title>
        <authorList>
            <person name="Kawai M."/>
            <person name="Futagami T."/>
            <person name="Toyoda A."/>
            <person name="Takaki Y."/>
            <person name="Nishi S."/>
            <person name="Hori S."/>
            <person name="Arai W."/>
            <person name="Tsubouchi T."/>
            <person name="Morono Y."/>
            <person name="Uchiyama I."/>
            <person name="Ito T."/>
            <person name="Fujiyama A."/>
            <person name="Inagaki F."/>
            <person name="Takami H."/>
        </authorList>
    </citation>
    <scope>NUCLEOTIDE SEQUENCE</scope>
    <source>
        <strain evidence="2">Expedition CK06-06</strain>
    </source>
</reference>
<dbReference type="SUPFAM" id="SSF101874">
    <property type="entry name" value="YceI-like"/>
    <property type="match status" value="1"/>
</dbReference>
<comment type="caution">
    <text evidence="2">The sequence shown here is derived from an EMBL/GenBank/DDBJ whole genome shotgun (WGS) entry which is preliminary data.</text>
</comment>
<dbReference type="PANTHER" id="PTHR34406">
    <property type="entry name" value="PROTEIN YCEI"/>
    <property type="match status" value="1"/>
</dbReference>
<feature type="domain" description="Lipid/polyisoprenoid-binding YceI-like" evidence="1">
    <location>
        <begin position="2"/>
        <end position="157"/>
    </location>
</feature>
<dbReference type="AlphaFoldDB" id="X0ZWB9"/>
<dbReference type="SMART" id="SM00867">
    <property type="entry name" value="YceI"/>
    <property type="match status" value="1"/>
</dbReference>
<sequence>MLASWTHFGFSNPFATFTGLDGRLIYDADKPEASSVEVTIPLSGLDAHVDAFNEHLRSADFFDAERFPNARFRSTRVEPAGEGRLRVHGELTIKDITRPVVLDTRINRIGEHPMARPKRGAAGFDATATVKRSDFGLGLAAPNVSDEVTLRITVEALEPKPEGRAP</sequence>
<name>X0ZWB9_9ZZZZ</name>
<organism evidence="2">
    <name type="scientific">marine sediment metagenome</name>
    <dbReference type="NCBI Taxonomy" id="412755"/>
    <lineage>
        <taxon>unclassified sequences</taxon>
        <taxon>metagenomes</taxon>
        <taxon>ecological metagenomes</taxon>
    </lineage>
</organism>
<dbReference type="Pfam" id="PF04264">
    <property type="entry name" value="YceI"/>
    <property type="match status" value="1"/>
</dbReference>
<accession>X0ZWB9</accession>
<dbReference type="InterPro" id="IPR036761">
    <property type="entry name" value="TTHA0802/YceI-like_sf"/>
</dbReference>
<evidence type="ECO:0000313" key="2">
    <source>
        <dbReference type="EMBL" id="GAG52361.1"/>
    </source>
</evidence>
<gene>
    <name evidence="2" type="ORF">S01H1_81165</name>
</gene>
<dbReference type="PANTHER" id="PTHR34406:SF1">
    <property type="entry name" value="PROTEIN YCEI"/>
    <property type="match status" value="1"/>
</dbReference>